<dbReference type="PANTHER" id="PTHR10430:SF16">
    <property type="entry name" value="PEROXIREDOXIN-5, MITOCHONDRIAL"/>
    <property type="match status" value="1"/>
</dbReference>
<evidence type="ECO:0000256" key="6">
    <source>
        <dbReference type="PIRSR" id="PIRSR637944-1"/>
    </source>
</evidence>
<dbReference type="InterPro" id="IPR037944">
    <property type="entry name" value="PRX5-like"/>
</dbReference>
<dbReference type="GO" id="GO:0042744">
    <property type="term" value="P:hydrogen peroxide catabolic process"/>
    <property type="evidence" value="ECO:0007669"/>
    <property type="project" value="TreeGrafter"/>
</dbReference>
<dbReference type="OrthoDB" id="9800621at2"/>
<evidence type="ECO:0000256" key="3">
    <source>
        <dbReference type="ARBA" id="ARBA00023116"/>
    </source>
</evidence>
<keyword evidence="5" id="KW-0676">Redox-active center</keyword>
<sequence>MFASQEGKHVPHVTFHTRQGDQWVDLSSEQLFKNKTVIVFSLPGAFTPTCSSSHLPRYNELAPVFKNHGVDSILCVSVNDTFVMNAWKAEQNASNITFIPDGNGEFTKGMDMLVEKADLGFGPRSWRYSMLVRNGVVEKMFVEPNKPGDPFEVSDADTMLKYLAPEFKVQESVSVFTKPGCPFCAKAKQMLQERGIQYEEIVLGKDATTVSLRAVTGRATVPQVFIGGRHIGGSDDLEVYLHSETEALCEVAQ</sequence>
<dbReference type="EMBL" id="JBHUCJ010000094">
    <property type="protein sequence ID" value="MFD3226574.1"/>
    <property type="molecule type" value="Genomic_DNA"/>
</dbReference>
<evidence type="ECO:0000256" key="4">
    <source>
        <dbReference type="ARBA" id="ARBA00023157"/>
    </source>
</evidence>
<dbReference type="PANTHER" id="PTHR10430">
    <property type="entry name" value="PEROXIREDOXIN"/>
    <property type="match status" value="1"/>
</dbReference>
<dbReference type="PROSITE" id="PS00195">
    <property type="entry name" value="GLUTAREDOXIN_1"/>
    <property type="match status" value="1"/>
</dbReference>
<name>A0A0H3FEZ8_RAHSY</name>
<dbReference type="GO" id="GO:0009263">
    <property type="term" value="P:deoxyribonucleotide biosynthetic process"/>
    <property type="evidence" value="ECO:0007669"/>
    <property type="project" value="UniProtKB-KW"/>
</dbReference>
<evidence type="ECO:0000256" key="1">
    <source>
        <dbReference type="ARBA" id="ARBA00022559"/>
    </source>
</evidence>
<keyword evidence="1 9" id="KW-0575">Peroxidase</keyword>
<dbReference type="GO" id="GO:0045454">
    <property type="term" value="P:cell redox homeostasis"/>
    <property type="evidence" value="ECO:0007669"/>
    <property type="project" value="TreeGrafter"/>
</dbReference>
<evidence type="ECO:0000313" key="10">
    <source>
        <dbReference type="Proteomes" id="UP000007257"/>
    </source>
</evidence>
<keyword evidence="3" id="KW-0215">Deoxyribonucleotide synthesis</keyword>
<dbReference type="CDD" id="cd03013">
    <property type="entry name" value="PRX5_like"/>
    <property type="match status" value="1"/>
</dbReference>
<reference evidence="10" key="1">
    <citation type="submission" date="2011-01" db="EMBL/GenBank/DDBJ databases">
        <title>Complete sequence of chromosome of Rahnella sp. Y9602.</title>
        <authorList>
            <consortium name="US DOE Joint Genome Institute"/>
            <person name="Lucas S."/>
            <person name="Copeland A."/>
            <person name="Lapidus A."/>
            <person name="Cheng J.-F."/>
            <person name="Goodwin L."/>
            <person name="Pitluck S."/>
            <person name="Lu M."/>
            <person name="Detter J.C."/>
            <person name="Han C."/>
            <person name="Tapia R."/>
            <person name="Land M."/>
            <person name="Hauser L."/>
            <person name="Kyrpides N."/>
            <person name="Ivanova N."/>
            <person name="Ovchinnikova G."/>
            <person name="Pagani I."/>
            <person name="Sobecky P.A."/>
            <person name="Martinez R.J."/>
            <person name="Woyke T."/>
        </authorList>
    </citation>
    <scope>NUCLEOTIDE SEQUENCE [LARGE SCALE GENOMIC DNA]</scope>
    <source>
        <strain evidence="10">Y9602</strain>
    </source>
</reference>
<dbReference type="GeneID" id="95419418"/>
<feature type="active site" description="Cysteine sulfenic acid (-SOH) intermediate" evidence="6">
    <location>
        <position position="50"/>
    </location>
</feature>
<evidence type="ECO:0000313" key="8">
    <source>
        <dbReference type="EMBL" id="ADW75882.1"/>
    </source>
</evidence>
<dbReference type="InterPro" id="IPR013766">
    <property type="entry name" value="Thioredoxin_domain"/>
</dbReference>
<dbReference type="InterPro" id="IPR036249">
    <property type="entry name" value="Thioredoxin-like_sf"/>
</dbReference>
<dbReference type="PRINTS" id="PR00160">
    <property type="entry name" value="GLUTAREDOXIN"/>
</dbReference>
<dbReference type="CDD" id="cd03029">
    <property type="entry name" value="GRX_hybridPRX5"/>
    <property type="match status" value="1"/>
</dbReference>
<dbReference type="eggNOG" id="COG0695">
    <property type="taxonomic scope" value="Bacteria"/>
</dbReference>
<dbReference type="EMBL" id="CP002505">
    <property type="protein sequence ID" value="ADW75882.1"/>
    <property type="molecule type" value="Genomic_DNA"/>
</dbReference>
<dbReference type="HOGENOM" id="CLU_072440_2_2_6"/>
<dbReference type="InterPro" id="IPR002109">
    <property type="entry name" value="Glutaredoxin"/>
</dbReference>
<dbReference type="SUPFAM" id="SSF52833">
    <property type="entry name" value="Thioredoxin-like"/>
    <property type="match status" value="1"/>
</dbReference>
<dbReference type="NCBIfam" id="TIGR02190">
    <property type="entry name" value="GlrX-dom"/>
    <property type="match status" value="1"/>
</dbReference>
<dbReference type="InterPro" id="IPR011767">
    <property type="entry name" value="GLR_AS"/>
</dbReference>
<dbReference type="FunFam" id="3.40.30.10:FF:000160">
    <property type="entry name" value="Peroxiredoxin family protein/glutaredoxin"/>
    <property type="match status" value="1"/>
</dbReference>
<keyword evidence="2" id="KW-0560">Oxidoreductase</keyword>
<evidence type="ECO:0000256" key="5">
    <source>
        <dbReference type="ARBA" id="ARBA00023284"/>
    </source>
</evidence>
<dbReference type="Proteomes" id="UP000007257">
    <property type="component" value="Chromosome"/>
</dbReference>
<dbReference type="GO" id="GO:0008379">
    <property type="term" value="F:thioredoxin peroxidase activity"/>
    <property type="evidence" value="ECO:0007669"/>
    <property type="project" value="InterPro"/>
</dbReference>
<dbReference type="GO" id="GO:0005737">
    <property type="term" value="C:cytoplasm"/>
    <property type="evidence" value="ECO:0007669"/>
    <property type="project" value="TreeGrafter"/>
</dbReference>
<dbReference type="PROSITE" id="PS51354">
    <property type="entry name" value="GLUTAREDOXIN_2"/>
    <property type="match status" value="1"/>
</dbReference>
<accession>A0A0H3FEZ8</accession>
<dbReference type="InterPro" id="IPR011906">
    <property type="entry name" value="Glutaredoxin_dom"/>
</dbReference>
<reference evidence="8 10" key="2">
    <citation type="journal article" date="2012" name="J. Bacteriol.">
        <title>Complete Genome Sequence of Rahnella sp. Strain Y9602, a Gammaproteobacterium Isolate from Metal- and Radionuclide-Contaminated Soil.</title>
        <authorList>
            <person name="Martinez R.J."/>
            <person name="Bruce D."/>
            <person name="Detter C."/>
            <person name="Goodwin L.A."/>
            <person name="Han J."/>
            <person name="Han C.S."/>
            <person name="Held B."/>
            <person name="Land M.L."/>
            <person name="Mikhailova N."/>
            <person name="Nolan M."/>
            <person name="Pennacchio L."/>
            <person name="Pitluck S."/>
            <person name="Tapia R."/>
            <person name="Woyke T."/>
            <person name="Sobecky P.A."/>
        </authorList>
    </citation>
    <scope>NUCLEOTIDE SEQUENCE [LARGE SCALE GENOMIC DNA]</scope>
    <source>
        <strain evidence="8 10">Y9602</strain>
    </source>
</reference>
<dbReference type="Proteomes" id="UP001598201">
    <property type="component" value="Unassembled WGS sequence"/>
</dbReference>
<organism evidence="8 10">
    <name type="scientific">Rahnella sp. (strain Y9602)</name>
    <dbReference type="NCBI Taxonomy" id="2703885"/>
    <lineage>
        <taxon>Bacteria</taxon>
        <taxon>Pseudomonadati</taxon>
        <taxon>Pseudomonadota</taxon>
        <taxon>Gammaproteobacteria</taxon>
        <taxon>Enterobacterales</taxon>
        <taxon>Yersiniaceae</taxon>
        <taxon>Rahnella</taxon>
    </lineage>
</organism>
<reference evidence="9 11" key="3">
    <citation type="submission" date="2024-09" db="EMBL/GenBank/DDBJ databases">
        <title>Genomes of Rahnella.</title>
        <authorList>
            <person name="Mnguni F.C."/>
            <person name="Shin G.Y."/>
            <person name="Coutinho T."/>
        </authorList>
    </citation>
    <scope>NUCLEOTIDE SEQUENCE [LARGE SCALE GENOMIC DNA]</scope>
    <source>
        <strain evidence="9 11">20WA0057</strain>
    </source>
</reference>
<keyword evidence="11" id="KW-1185">Reference proteome</keyword>
<evidence type="ECO:0000313" key="11">
    <source>
        <dbReference type="Proteomes" id="UP001598201"/>
    </source>
</evidence>
<dbReference type="Pfam" id="PF08534">
    <property type="entry name" value="Redoxin"/>
    <property type="match status" value="1"/>
</dbReference>
<dbReference type="KEGG" id="rah:Rahaq_4296"/>
<dbReference type="AlphaFoldDB" id="A0A0H3FEZ8"/>
<dbReference type="PROSITE" id="PS51352">
    <property type="entry name" value="THIOREDOXIN_2"/>
    <property type="match status" value="1"/>
</dbReference>
<evidence type="ECO:0000313" key="9">
    <source>
        <dbReference type="EMBL" id="MFD3226574.1"/>
    </source>
</evidence>
<evidence type="ECO:0000256" key="2">
    <source>
        <dbReference type="ARBA" id="ARBA00023002"/>
    </source>
</evidence>
<dbReference type="GO" id="GO:0034599">
    <property type="term" value="P:cellular response to oxidative stress"/>
    <property type="evidence" value="ECO:0007669"/>
    <property type="project" value="InterPro"/>
</dbReference>
<dbReference type="eggNOG" id="COG0678">
    <property type="taxonomic scope" value="Bacteria"/>
</dbReference>
<feature type="domain" description="Thioredoxin" evidence="7">
    <location>
        <begin position="4"/>
        <end position="168"/>
    </location>
</feature>
<gene>
    <name evidence="8" type="ordered locus">Rahaq_4296</name>
    <name evidence="9" type="ORF">ACFPK4_23830</name>
</gene>
<evidence type="ECO:0000259" key="7">
    <source>
        <dbReference type="PROSITE" id="PS51352"/>
    </source>
</evidence>
<protein>
    <submittedName>
        <fullName evidence="8">Glutaredoxin-family domain protein</fullName>
    </submittedName>
    <submittedName>
        <fullName evidence="9">Glutathione peroxidase</fullName>
    </submittedName>
</protein>
<dbReference type="InterPro" id="IPR013740">
    <property type="entry name" value="Redoxin"/>
</dbReference>
<dbReference type="Gene3D" id="3.40.30.10">
    <property type="entry name" value="Glutaredoxin"/>
    <property type="match status" value="2"/>
</dbReference>
<dbReference type="Pfam" id="PF00462">
    <property type="entry name" value="Glutaredoxin"/>
    <property type="match status" value="1"/>
</dbReference>
<proteinExistence type="predicted"/>
<dbReference type="InterPro" id="IPR014025">
    <property type="entry name" value="Glutaredoxin_subgr"/>
</dbReference>
<keyword evidence="4" id="KW-1015">Disulfide bond</keyword>
<dbReference type="RefSeq" id="WP_013577568.1">
    <property type="nucleotide sequence ID" value="NC_015061.1"/>
</dbReference>